<dbReference type="PANTHER" id="PTHR46930">
    <property type="entry name" value="CDK5 REGULATORY SUBUNIT-ASSOCIATED PROTEIN 2"/>
    <property type="match status" value="1"/>
</dbReference>
<feature type="domain" description="Centrosomin N-terminal motif 1" evidence="4">
    <location>
        <begin position="8"/>
        <end position="75"/>
    </location>
</feature>
<protein>
    <recommendedName>
        <fullName evidence="4">Centrosomin N-terminal motif 1 domain-containing protein</fullName>
    </recommendedName>
</protein>
<name>A0A974HMI5_XENLA</name>
<dbReference type="AlphaFoldDB" id="A0A974HMI5"/>
<feature type="coiled-coil region" evidence="3">
    <location>
        <begin position="41"/>
        <end position="150"/>
    </location>
</feature>
<comment type="subcellular location">
    <subcellularLocation>
        <location evidence="1">Cytoplasm</location>
    </subcellularLocation>
</comment>
<dbReference type="InterPro" id="IPR012943">
    <property type="entry name" value="Cnn_1N"/>
</dbReference>
<dbReference type="GO" id="GO:0043015">
    <property type="term" value="F:gamma-tubulin binding"/>
    <property type="evidence" value="ECO:0007669"/>
    <property type="project" value="TreeGrafter"/>
</dbReference>
<dbReference type="PANTHER" id="PTHR46930:SF1">
    <property type="entry name" value="CDK5 REGULATORY SUBUNIT-ASSOCIATED PROTEIN 2"/>
    <property type="match status" value="1"/>
</dbReference>
<dbReference type="GO" id="GO:0005737">
    <property type="term" value="C:cytoplasm"/>
    <property type="evidence" value="ECO:0007669"/>
    <property type="project" value="UniProtKB-SubCell"/>
</dbReference>
<sequence length="236" mass="27739">MSNGYRTLSQHLNDLKKENFSLKLRIYFLEDCIQQKYKDSSEDVYKRNIELKVEVESLKQELQEKQQFLDKTWAAAENLTSYNEAELRRQYEQKQEETEQVQELLENKIQLLQEEARLAKNEADRTSVLVEAEREKCLELTNTIKEFTMEMQEAQVLHKNYCTTLAEKDRMIPQLTLLLDSKDSLINQLKEEKNSLMNQQNISLQQAVQDLKASLQHKNCEVKVSVGVSDRGREFA</sequence>
<feature type="coiled-coil region" evidence="3">
    <location>
        <begin position="179"/>
        <end position="206"/>
    </location>
</feature>
<dbReference type="GO" id="GO:0090266">
    <property type="term" value="P:regulation of mitotic cell cycle spindle assembly checkpoint"/>
    <property type="evidence" value="ECO:0007669"/>
    <property type="project" value="TreeGrafter"/>
</dbReference>
<accession>A0A974HMI5</accession>
<dbReference type="EMBL" id="CM004473">
    <property type="protein sequence ID" value="OCT83058.1"/>
    <property type="molecule type" value="Genomic_DNA"/>
</dbReference>
<proteinExistence type="predicted"/>
<organism evidence="5 6">
    <name type="scientific">Xenopus laevis</name>
    <name type="common">African clawed frog</name>
    <dbReference type="NCBI Taxonomy" id="8355"/>
    <lineage>
        <taxon>Eukaryota</taxon>
        <taxon>Metazoa</taxon>
        <taxon>Chordata</taxon>
        <taxon>Craniata</taxon>
        <taxon>Vertebrata</taxon>
        <taxon>Euteleostomi</taxon>
        <taxon>Amphibia</taxon>
        <taxon>Batrachia</taxon>
        <taxon>Anura</taxon>
        <taxon>Pipoidea</taxon>
        <taxon>Pipidae</taxon>
        <taxon>Xenopodinae</taxon>
        <taxon>Xenopus</taxon>
        <taxon>Xenopus</taxon>
    </lineage>
</organism>
<dbReference type="GO" id="GO:0008017">
    <property type="term" value="F:microtubule binding"/>
    <property type="evidence" value="ECO:0007669"/>
    <property type="project" value="TreeGrafter"/>
</dbReference>
<dbReference type="Proteomes" id="UP000694892">
    <property type="component" value="Chromosome 4S"/>
</dbReference>
<evidence type="ECO:0000256" key="1">
    <source>
        <dbReference type="ARBA" id="ARBA00004496"/>
    </source>
</evidence>
<evidence type="ECO:0000259" key="4">
    <source>
        <dbReference type="Pfam" id="PF07989"/>
    </source>
</evidence>
<dbReference type="GO" id="GO:0097431">
    <property type="term" value="C:mitotic spindle pole"/>
    <property type="evidence" value="ECO:0007669"/>
    <property type="project" value="TreeGrafter"/>
</dbReference>
<dbReference type="GO" id="GO:0035371">
    <property type="term" value="C:microtubule plus-end"/>
    <property type="evidence" value="ECO:0007669"/>
    <property type="project" value="TreeGrafter"/>
</dbReference>
<dbReference type="Pfam" id="PF07989">
    <property type="entry name" value="Cnn_1N"/>
    <property type="match status" value="1"/>
</dbReference>
<reference evidence="6" key="1">
    <citation type="journal article" date="2016" name="Nature">
        <title>Genome evolution in the allotetraploid frog Xenopus laevis.</title>
        <authorList>
            <person name="Session A.M."/>
            <person name="Uno Y."/>
            <person name="Kwon T."/>
            <person name="Chapman J.A."/>
            <person name="Toyoda A."/>
            <person name="Takahashi S."/>
            <person name="Fukui A."/>
            <person name="Hikosaka A."/>
            <person name="Suzuki A."/>
            <person name="Kondo M."/>
            <person name="van Heeringen S.J."/>
            <person name="Quigley I."/>
            <person name="Heinz S."/>
            <person name="Ogino H."/>
            <person name="Ochi H."/>
            <person name="Hellsten U."/>
            <person name="Lyons J.B."/>
            <person name="Simakov O."/>
            <person name="Putnam N."/>
            <person name="Stites J."/>
            <person name="Kuroki Y."/>
            <person name="Tanaka T."/>
            <person name="Michiue T."/>
            <person name="Watanabe M."/>
            <person name="Bogdanovic O."/>
            <person name="Lister R."/>
            <person name="Georgiou G."/>
            <person name="Paranjpe S.S."/>
            <person name="van Kruijsbergen I."/>
            <person name="Shu S."/>
            <person name="Carlson J."/>
            <person name="Kinoshita T."/>
            <person name="Ohta Y."/>
            <person name="Mawaribuchi S."/>
            <person name="Jenkins J."/>
            <person name="Grimwood J."/>
            <person name="Schmutz J."/>
            <person name="Mitros T."/>
            <person name="Mozaffari S.V."/>
            <person name="Suzuki Y."/>
            <person name="Haramoto Y."/>
            <person name="Yamamoto T.S."/>
            <person name="Takagi C."/>
            <person name="Heald R."/>
            <person name="Miller K."/>
            <person name="Haudenschild C."/>
            <person name="Kitzman J."/>
            <person name="Nakayama T."/>
            <person name="Izutsu Y."/>
            <person name="Robert J."/>
            <person name="Fortriede J."/>
            <person name="Burns K."/>
            <person name="Lotay V."/>
            <person name="Karimi K."/>
            <person name="Yasuoka Y."/>
            <person name="Dichmann D.S."/>
            <person name="Flajnik M.F."/>
            <person name="Houston D.W."/>
            <person name="Shendure J."/>
            <person name="DuPasquier L."/>
            <person name="Vize P.D."/>
            <person name="Zorn A.M."/>
            <person name="Ito M."/>
            <person name="Marcotte E.M."/>
            <person name="Wallingford J.B."/>
            <person name="Ito Y."/>
            <person name="Asashima M."/>
            <person name="Ueno N."/>
            <person name="Matsuda Y."/>
            <person name="Veenstra G.J."/>
            <person name="Fujiyama A."/>
            <person name="Harland R.M."/>
            <person name="Taira M."/>
            <person name="Rokhsar D.S."/>
        </authorList>
    </citation>
    <scope>NUCLEOTIDE SEQUENCE [LARGE SCALE GENOMIC DNA]</scope>
    <source>
        <strain evidence="6">J</strain>
    </source>
</reference>
<dbReference type="GO" id="GO:0000132">
    <property type="term" value="P:establishment of mitotic spindle orientation"/>
    <property type="evidence" value="ECO:0007669"/>
    <property type="project" value="TreeGrafter"/>
</dbReference>
<dbReference type="GO" id="GO:0046600">
    <property type="term" value="P:negative regulation of centriole replication"/>
    <property type="evidence" value="ECO:0007669"/>
    <property type="project" value="TreeGrafter"/>
</dbReference>
<keyword evidence="2" id="KW-0963">Cytoplasm</keyword>
<dbReference type="GO" id="GO:0000242">
    <property type="term" value="C:pericentriolar material"/>
    <property type="evidence" value="ECO:0007669"/>
    <property type="project" value="TreeGrafter"/>
</dbReference>
<keyword evidence="3" id="KW-0175">Coiled coil</keyword>
<evidence type="ECO:0000313" key="6">
    <source>
        <dbReference type="Proteomes" id="UP000694892"/>
    </source>
</evidence>
<evidence type="ECO:0000256" key="2">
    <source>
        <dbReference type="ARBA" id="ARBA00022490"/>
    </source>
</evidence>
<dbReference type="GO" id="GO:0007059">
    <property type="term" value="P:chromosome segregation"/>
    <property type="evidence" value="ECO:0007669"/>
    <property type="project" value="TreeGrafter"/>
</dbReference>
<dbReference type="GO" id="GO:0007099">
    <property type="term" value="P:centriole replication"/>
    <property type="evidence" value="ECO:0007669"/>
    <property type="project" value="TreeGrafter"/>
</dbReference>
<dbReference type="InterPro" id="IPR042791">
    <property type="entry name" value="CDK5RAP2"/>
</dbReference>
<gene>
    <name evidence="5" type="ORF">XELAEV_18025596mg</name>
</gene>
<evidence type="ECO:0000313" key="5">
    <source>
        <dbReference type="EMBL" id="OCT83058.1"/>
    </source>
</evidence>
<dbReference type="GO" id="GO:0001578">
    <property type="term" value="P:microtubule bundle formation"/>
    <property type="evidence" value="ECO:0007669"/>
    <property type="project" value="TreeGrafter"/>
</dbReference>
<evidence type="ECO:0000256" key="3">
    <source>
        <dbReference type="SAM" id="Coils"/>
    </source>
</evidence>